<protein>
    <submittedName>
        <fullName evidence="1">Uncharacterized protein</fullName>
    </submittedName>
</protein>
<evidence type="ECO:0000313" key="1">
    <source>
        <dbReference type="EMBL" id="CAE6493579.1"/>
    </source>
</evidence>
<evidence type="ECO:0000313" key="2">
    <source>
        <dbReference type="Proteomes" id="UP000655759"/>
    </source>
</evidence>
<reference evidence="1" key="1">
    <citation type="submission" date="2021-02" db="EMBL/GenBank/DDBJ databases">
        <authorList>
            <person name="Han P."/>
        </authorList>
    </citation>
    <scope>NUCLEOTIDE SEQUENCE</scope>
    <source>
        <strain evidence="1">Candidatus Nitrosotenuis uzonensis 5A</strain>
    </source>
</reference>
<gene>
    <name evidence="1" type="ORF">NUZ5A_50180</name>
</gene>
<comment type="caution">
    <text evidence="1">The sequence shown here is derived from an EMBL/GenBank/DDBJ whole genome shotgun (WGS) entry which is preliminary data.</text>
</comment>
<accession>A0A812EVK4</accession>
<dbReference type="EMBL" id="CAJNAQ010000005">
    <property type="protein sequence ID" value="CAE6493579.1"/>
    <property type="molecule type" value="Genomic_DNA"/>
</dbReference>
<organism evidence="1 2">
    <name type="scientific">Candidatus Nitrosotenuis uzonensis</name>
    <dbReference type="NCBI Taxonomy" id="1407055"/>
    <lineage>
        <taxon>Archaea</taxon>
        <taxon>Nitrososphaerota</taxon>
        <taxon>Candidatus Nitrosotenuis</taxon>
    </lineage>
</organism>
<dbReference type="AlphaFoldDB" id="A0A812EVK4"/>
<dbReference type="Proteomes" id="UP000655759">
    <property type="component" value="Unassembled WGS sequence"/>
</dbReference>
<proteinExistence type="predicted"/>
<sequence length="214" mass="24260">MLAFELYQKNKDSTTGDVKSLKPIKKIIYNKGTWNIDVKTIEEYGSDISSKFSAIQNWLSMPLSTTDPDELNLPDHRTSPAQPSPYILIYGALKTNKSKKSLLTLSIGKKPHTIEHVIDISTKQITEKQSKQVSLKLEKNNYKIDGKAIFDLYVESGIINKKGVLDKSEYQKIISRLTDYITKRNLENAPIGLQGFTIHLLPSADKISFENEER</sequence>
<dbReference type="RefSeq" id="WP_205099042.1">
    <property type="nucleotide sequence ID" value="NZ_CAJNAQ010000005.1"/>
</dbReference>
<name>A0A812EVK4_9ARCH</name>